<comment type="caution">
    <text evidence="8">The sequence shown here is derived from an EMBL/GenBank/DDBJ whole genome shotgun (WGS) entry which is preliminary data.</text>
</comment>
<feature type="transmembrane region" description="Helical" evidence="6">
    <location>
        <begin position="104"/>
        <end position="125"/>
    </location>
</feature>
<dbReference type="VEuPathDB" id="FungiDB:PV10_00834"/>
<dbReference type="GO" id="GO:0005506">
    <property type="term" value="F:iron ion binding"/>
    <property type="evidence" value="ECO:0007669"/>
    <property type="project" value="InterPro"/>
</dbReference>
<evidence type="ECO:0000259" key="7">
    <source>
        <dbReference type="Pfam" id="PF04116"/>
    </source>
</evidence>
<evidence type="ECO:0000256" key="3">
    <source>
        <dbReference type="ARBA" id="ARBA00022989"/>
    </source>
</evidence>
<feature type="domain" description="Fatty acid hydroxylase" evidence="7">
    <location>
        <begin position="207"/>
        <end position="337"/>
    </location>
</feature>
<evidence type="ECO:0000256" key="4">
    <source>
        <dbReference type="ARBA" id="ARBA00023136"/>
    </source>
</evidence>
<evidence type="ECO:0000313" key="8">
    <source>
        <dbReference type="EMBL" id="RVX68206.1"/>
    </source>
</evidence>
<feature type="transmembrane region" description="Helical" evidence="6">
    <location>
        <begin position="59"/>
        <end position="84"/>
    </location>
</feature>
<evidence type="ECO:0000256" key="1">
    <source>
        <dbReference type="ARBA" id="ARBA00004370"/>
    </source>
</evidence>
<dbReference type="InterPro" id="IPR050307">
    <property type="entry name" value="Sterol_Desaturase_Related"/>
</dbReference>
<evidence type="ECO:0000313" key="9">
    <source>
        <dbReference type="Proteomes" id="UP000288859"/>
    </source>
</evidence>
<dbReference type="EMBL" id="NAJM01000040">
    <property type="protein sequence ID" value="RVX68206.1"/>
    <property type="molecule type" value="Genomic_DNA"/>
</dbReference>
<evidence type="ECO:0000256" key="2">
    <source>
        <dbReference type="ARBA" id="ARBA00022692"/>
    </source>
</evidence>
<sequence length="408" mass="45465">MVQYNPACYLPASWSSYIPNAIACPPPPSLASTIYNYATWPFTSTYGTVRSLTDALIGLPFLSFLLIPTVGSYSTSLNLLFFYLTWSTLVLSHPPLRVEIIGTLAVRIFFYIIPSLFFVAFDVLLPSAAENFKALGDAGLPFKDAKRKQVVRHFRIIGWSLLNILLSVAVQGCVEILFTQIFLIRSALRVTTTLPLPFGILKDITKGYLVREILAYAFHRYILHEQRNSLSHGHSTWYHSLSTPFPLSASYDHPASYLVRSFLPTYLPAVLFRFHLLTYIIYLTLVSVEETFAYSGYSTVPTNFILGGMARRTDTHVLCGGEGNYGPWGLIDWVMGSSVGDDVVDDIMLEADKHDVPARVEKRVTKARGKANGKAAELKDRLTGERSSNANGGASPRKRRTTRARSDS</sequence>
<dbReference type="OrthoDB" id="408954at2759"/>
<dbReference type="GO" id="GO:0016020">
    <property type="term" value="C:membrane"/>
    <property type="evidence" value="ECO:0007669"/>
    <property type="project" value="UniProtKB-SubCell"/>
</dbReference>
<feature type="transmembrane region" description="Helical" evidence="6">
    <location>
        <begin position="156"/>
        <end position="184"/>
    </location>
</feature>
<dbReference type="Proteomes" id="UP000288859">
    <property type="component" value="Unassembled WGS sequence"/>
</dbReference>
<dbReference type="GO" id="GO:0008610">
    <property type="term" value="P:lipid biosynthetic process"/>
    <property type="evidence" value="ECO:0007669"/>
    <property type="project" value="InterPro"/>
</dbReference>
<evidence type="ECO:0000256" key="5">
    <source>
        <dbReference type="SAM" id="MobiDB-lite"/>
    </source>
</evidence>
<dbReference type="Pfam" id="PF04116">
    <property type="entry name" value="FA_hydroxylase"/>
    <property type="match status" value="1"/>
</dbReference>
<reference evidence="8 9" key="1">
    <citation type="submission" date="2017-03" db="EMBL/GenBank/DDBJ databases">
        <title>Genomes of endolithic fungi from Antarctica.</title>
        <authorList>
            <person name="Coleine C."/>
            <person name="Masonjones S."/>
            <person name="Stajich J.E."/>
        </authorList>
    </citation>
    <scope>NUCLEOTIDE SEQUENCE [LARGE SCALE GENOMIC DNA]</scope>
    <source>
        <strain evidence="8 9">CCFEE 6314</strain>
    </source>
</reference>
<organism evidence="8 9">
    <name type="scientific">Exophiala mesophila</name>
    <name type="common">Black yeast-like fungus</name>
    <dbReference type="NCBI Taxonomy" id="212818"/>
    <lineage>
        <taxon>Eukaryota</taxon>
        <taxon>Fungi</taxon>
        <taxon>Dikarya</taxon>
        <taxon>Ascomycota</taxon>
        <taxon>Pezizomycotina</taxon>
        <taxon>Eurotiomycetes</taxon>
        <taxon>Chaetothyriomycetidae</taxon>
        <taxon>Chaetothyriales</taxon>
        <taxon>Herpotrichiellaceae</taxon>
        <taxon>Exophiala</taxon>
    </lineage>
</organism>
<keyword evidence="4 6" id="KW-0472">Membrane</keyword>
<proteinExistence type="predicted"/>
<protein>
    <recommendedName>
        <fullName evidence="7">Fatty acid hydroxylase domain-containing protein</fullName>
    </recommendedName>
</protein>
<keyword evidence="2 6" id="KW-0812">Transmembrane</keyword>
<keyword evidence="3 6" id="KW-1133">Transmembrane helix</keyword>
<name>A0A438MWS3_EXOME</name>
<accession>A0A438MWS3</accession>
<evidence type="ECO:0000256" key="6">
    <source>
        <dbReference type="SAM" id="Phobius"/>
    </source>
</evidence>
<feature type="region of interest" description="Disordered" evidence="5">
    <location>
        <begin position="364"/>
        <end position="408"/>
    </location>
</feature>
<comment type="subcellular location">
    <subcellularLocation>
        <location evidence="1">Membrane</location>
    </subcellularLocation>
</comment>
<dbReference type="PANTHER" id="PTHR11863">
    <property type="entry name" value="STEROL DESATURASE"/>
    <property type="match status" value="1"/>
</dbReference>
<dbReference type="AlphaFoldDB" id="A0A438MWS3"/>
<gene>
    <name evidence="8" type="ORF">B0A52_08715</name>
</gene>
<dbReference type="GO" id="GO:0016491">
    <property type="term" value="F:oxidoreductase activity"/>
    <property type="evidence" value="ECO:0007669"/>
    <property type="project" value="InterPro"/>
</dbReference>
<dbReference type="InterPro" id="IPR006694">
    <property type="entry name" value="Fatty_acid_hydroxylase"/>
</dbReference>
<feature type="compositionally biased region" description="Basic residues" evidence="5">
    <location>
        <begin position="396"/>
        <end position="408"/>
    </location>
</feature>